<name>A0ABW3P0G2_9SPHN</name>
<accession>A0ABW3P0G2</accession>
<evidence type="ECO:0008006" key="3">
    <source>
        <dbReference type="Google" id="ProtNLM"/>
    </source>
</evidence>
<reference evidence="2" key="1">
    <citation type="journal article" date="2019" name="Int. J. Syst. Evol. Microbiol.">
        <title>The Global Catalogue of Microorganisms (GCM) 10K type strain sequencing project: providing services to taxonomists for standard genome sequencing and annotation.</title>
        <authorList>
            <consortium name="The Broad Institute Genomics Platform"/>
            <consortium name="The Broad Institute Genome Sequencing Center for Infectious Disease"/>
            <person name="Wu L."/>
            <person name="Ma J."/>
        </authorList>
    </citation>
    <scope>NUCLEOTIDE SEQUENCE [LARGE SCALE GENOMIC DNA]</scope>
    <source>
        <strain evidence="2">CCUG 54329</strain>
    </source>
</reference>
<sequence length="131" mass="13445">MNDRIRRSRSAKGLFALLLLCALAVRVAIPTGFMPAHGVHGLVITLCTGQGAVKAVLPIEKHGGLPDHLGKAGDCAFSIGLGGGLIVPPLVSMPVIARALPLLIASRAIADLTVHRLAAPPPPAQAPPPRL</sequence>
<dbReference type="EMBL" id="JBHTLS010000118">
    <property type="protein sequence ID" value="MFD1105030.1"/>
    <property type="molecule type" value="Genomic_DNA"/>
</dbReference>
<dbReference type="Proteomes" id="UP001597203">
    <property type="component" value="Unassembled WGS sequence"/>
</dbReference>
<evidence type="ECO:0000313" key="2">
    <source>
        <dbReference type="Proteomes" id="UP001597203"/>
    </source>
</evidence>
<proteinExistence type="predicted"/>
<dbReference type="RefSeq" id="WP_380910510.1">
    <property type="nucleotide sequence ID" value="NZ_JBHTLS010000118.1"/>
</dbReference>
<evidence type="ECO:0000313" key="1">
    <source>
        <dbReference type="EMBL" id="MFD1105030.1"/>
    </source>
</evidence>
<organism evidence="1 2">
    <name type="scientific">Sphingobium olei</name>
    <dbReference type="NCBI Taxonomy" id="420955"/>
    <lineage>
        <taxon>Bacteria</taxon>
        <taxon>Pseudomonadati</taxon>
        <taxon>Pseudomonadota</taxon>
        <taxon>Alphaproteobacteria</taxon>
        <taxon>Sphingomonadales</taxon>
        <taxon>Sphingomonadaceae</taxon>
        <taxon>Sphingobium</taxon>
    </lineage>
</organism>
<keyword evidence="2" id="KW-1185">Reference proteome</keyword>
<gene>
    <name evidence="1" type="ORF">ACFQ24_09110</name>
</gene>
<comment type="caution">
    <text evidence="1">The sequence shown here is derived from an EMBL/GenBank/DDBJ whole genome shotgun (WGS) entry which is preliminary data.</text>
</comment>
<protein>
    <recommendedName>
        <fullName evidence="3">DUF2946 domain-containing protein</fullName>
    </recommendedName>
</protein>